<keyword evidence="2" id="KW-1185">Reference proteome</keyword>
<evidence type="ECO:0000313" key="1">
    <source>
        <dbReference type="EMBL" id="KPC53914.1"/>
    </source>
</evidence>
<sequence>MLQLESDFVSAPGLPHVPYTRRPTWFSLPLALLIELQAWLWTHVRPMVEAFLTLPLWRRLGLWSFAWLSRRPPWQAMIVVSALFIAFEPPKILAYYWIARHHWISGGLLYSATKLLEAGLVAVIERACRPALRKVPMYRRIYIWIARARRWARNRSRPWRLRLRKWRRRMRRLARPSPH</sequence>
<dbReference type="AlphaFoldDB" id="A0A0N0GPP8"/>
<dbReference type="Proteomes" id="UP000037939">
    <property type="component" value="Unassembled WGS sequence"/>
</dbReference>
<dbReference type="EMBL" id="LAQT01000004">
    <property type="protein sequence ID" value="KPC53914.1"/>
    <property type="molecule type" value="Genomic_DNA"/>
</dbReference>
<reference evidence="1 2" key="1">
    <citation type="submission" date="2015-07" db="EMBL/GenBank/DDBJ databases">
        <title>Draft genome sequence of the Amantichitinum ursilacus IGB-41, a new chitin-degrading bacterium.</title>
        <authorList>
            <person name="Kirstahler P."/>
            <person name="Guenther M."/>
            <person name="Grumaz C."/>
            <person name="Rupp S."/>
            <person name="Zibek S."/>
            <person name="Sohn K."/>
        </authorList>
    </citation>
    <scope>NUCLEOTIDE SEQUENCE [LARGE SCALE GENOMIC DNA]</scope>
    <source>
        <strain evidence="1 2">IGB-41</strain>
    </source>
</reference>
<protein>
    <submittedName>
        <fullName evidence="1">Uncharacterized protein</fullName>
    </submittedName>
</protein>
<gene>
    <name evidence="1" type="ORF">WG78_07320</name>
</gene>
<organism evidence="1 2">
    <name type="scientific">Amantichitinum ursilacus</name>
    <dbReference type="NCBI Taxonomy" id="857265"/>
    <lineage>
        <taxon>Bacteria</taxon>
        <taxon>Pseudomonadati</taxon>
        <taxon>Pseudomonadota</taxon>
        <taxon>Betaproteobacteria</taxon>
        <taxon>Neisseriales</taxon>
        <taxon>Chitinibacteraceae</taxon>
        <taxon>Amantichitinum</taxon>
    </lineage>
</organism>
<accession>A0A0N0GPP8</accession>
<proteinExistence type="predicted"/>
<evidence type="ECO:0000313" key="2">
    <source>
        <dbReference type="Proteomes" id="UP000037939"/>
    </source>
</evidence>
<dbReference type="STRING" id="857265.WG78_07320"/>
<comment type="caution">
    <text evidence="1">The sequence shown here is derived from an EMBL/GenBank/DDBJ whole genome shotgun (WGS) entry which is preliminary data.</text>
</comment>
<name>A0A0N0GPP8_9NEIS</name>